<dbReference type="AlphaFoldDB" id="A0A017RWC7"/>
<dbReference type="SUPFAM" id="SSF53720">
    <property type="entry name" value="ALDH-like"/>
    <property type="match status" value="1"/>
</dbReference>
<comment type="similarity">
    <text evidence="1 4 7">Belongs to the aldehyde dehydrogenase family.</text>
</comment>
<evidence type="ECO:0000256" key="3">
    <source>
        <dbReference type="ARBA" id="ARBA00023027"/>
    </source>
</evidence>
<dbReference type="PANTHER" id="PTHR43570:SF16">
    <property type="entry name" value="ALDEHYDE DEHYDROGENASE TYPE III, ISOFORM Q"/>
    <property type="match status" value="1"/>
</dbReference>
<proteinExistence type="inferred from homology"/>
<evidence type="ECO:0000313" key="10">
    <source>
        <dbReference type="Proteomes" id="UP000019681"/>
    </source>
</evidence>
<evidence type="ECO:0000256" key="1">
    <source>
        <dbReference type="ARBA" id="ARBA00009986"/>
    </source>
</evidence>
<dbReference type="PIRSF" id="PIRSF036492">
    <property type="entry name" value="ALDH"/>
    <property type="match status" value="1"/>
</dbReference>
<protein>
    <recommendedName>
        <fullName evidence="4">Aldehyde dehydrogenase</fullName>
    </recommendedName>
</protein>
<dbReference type="FunFam" id="3.40.605.10:FF:000004">
    <property type="entry name" value="Aldehyde dehydrogenase"/>
    <property type="match status" value="1"/>
</dbReference>
<gene>
    <name evidence="9" type="ORF">Q428_05220</name>
</gene>
<dbReference type="PANTHER" id="PTHR43570">
    <property type="entry name" value="ALDEHYDE DEHYDROGENASE"/>
    <property type="match status" value="1"/>
</dbReference>
<evidence type="ECO:0000256" key="4">
    <source>
        <dbReference type="PIRNR" id="PIRNR036492"/>
    </source>
</evidence>
<dbReference type="FunFam" id="3.40.309.10:FF:000003">
    <property type="entry name" value="Aldehyde dehydrogenase"/>
    <property type="match status" value="1"/>
</dbReference>
<dbReference type="Proteomes" id="UP000019681">
    <property type="component" value="Unassembled WGS sequence"/>
</dbReference>
<keyword evidence="3" id="KW-0520">NAD</keyword>
<feature type="active site" evidence="5">
    <location>
        <position position="244"/>
    </location>
</feature>
<sequence>MLDVSKVILKHKEFFEAGVTKDVNFRLEQLKKLKKAVEDREKQIMDALCKDLHKSEFESYLTEIGVVLSSINYFLKHLKKWAKVKKVRVPLNQIGSKAYIYHEPYGTVLIIGPSNYPFQLVFEPLIGAIAAGNCVILKPSELTPNTAKVIKEIITETFDENYISIVEGGKEITRDLINERVDYIFFTGSVAVGKIIAEAAGKNLIPCTLELGGKSPCIVHNDGDLEVAARRIVWGKFVNNGQTCVAPDYLLVHKDVKNDLLAKIKKYIIEFYGESPITNNDYGRIVNHRQWERLINLIDKDKVFYGGEYIEEELYISPTIIDNVNWEDKIMKDEIFGPIIPVIQYDSIESIIKKIKEREKPLALYIFTNSKDIERKIINEISYGGGCVNDTLFHLVNPNLPFGGVGASGIGAYHGKTSFETFSHKKSIMKKTTLFDFNIIFPPYRNKLKIVKKLFK</sequence>
<comment type="caution">
    <text evidence="9">The sequence shown here is derived from an EMBL/GenBank/DDBJ whole genome shotgun (WGS) entry which is preliminary data.</text>
</comment>
<feature type="domain" description="Aldehyde dehydrogenase" evidence="8">
    <location>
        <begin position="10"/>
        <end position="428"/>
    </location>
</feature>
<organism evidence="9 10">
    <name type="scientific">Fervidicella metallireducens AeB</name>
    <dbReference type="NCBI Taxonomy" id="1403537"/>
    <lineage>
        <taxon>Bacteria</taxon>
        <taxon>Bacillati</taxon>
        <taxon>Bacillota</taxon>
        <taxon>Clostridia</taxon>
        <taxon>Eubacteriales</taxon>
        <taxon>Clostridiaceae</taxon>
        <taxon>Fervidicella</taxon>
    </lineage>
</organism>
<evidence type="ECO:0000256" key="6">
    <source>
        <dbReference type="PROSITE-ProRule" id="PRU10007"/>
    </source>
</evidence>
<dbReference type="Gene3D" id="3.40.309.10">
    <property type="entry name" value="Aldehyde Dehydrogenase, Chain A, domain 2"/>
    <property type="match status" value="1"/>
</dbReference>
<dbReference type="InterPro" id="IPR016161">
    <property type="entry name" value="Ald_DH/histidinol_DH"/>
</dbReference>
<dbReference type="InterPro" id="IPR015590">
    <property type="entry name" value="Aldehyde_DH_dom"/>
</dbReference>
<dbReference type="STRING" id="1403537.Q428_05220"/>
<dbReference type="InterPro" id="IPR012394">
    <property type="entry name" value="Aldehyde_DH_NAD(P)"/>
</dbReference>
<dbReference type="CDD" id="cd07136">
    <property type="entry name" value="ALDH_YwdH-P39616"/>
    <property type="match status" value="1"/>
</dbReference>
<dbReference type="RefSeq" id="WP_035378849.1">
    <property type="nucleotide sequence ID" value="NZ_AZQP01000011.1"/>
</dbReference>
<evidence type="ECO:0000256" key="5">
    <source>
        <dbReference type="PIRSR" id="PIRSR036492-1"/>
    </source>
</evidence>
<dbReference type="GO" id="GO:0006081">
    <property type="term" value="P:aldehyde metabolic process"/>
    <property type="evidence" value="ECO:0007669"/>
    <property type="project" value="InterPro"/>
</dbReference>
<accession>A0A017RWC7</accession>
<dbReference type="InterPro" id="IPR016162">
    <property type="entry name" value="Ald_DH_N"/>
</dbReference>
<dbReference type="GO" id="GO:0004029">
    <property type="term" value="F:aldehyde dehydrogenase (NAD+) activity"/>
    <property type="evidence" value="ECO:0007669"/>
    <property type="project" value="TreeGrafter"/>
</dbReference>
<dbReference type="EMBL" id="AZQP01000011">
    <property type="protein sequence ID" value="EYE88911.1"/>
    <property type="molecule type" value="Genomic_DNA"/>
</dbReference>
<evidence type="ECO:0000256" key="2">
    <source>
        <dbReference type="ARBA" id="ARBA00023002"/>
    </source>
</evidence>
<dbReference type="Pfam" id="PF00171">
    <property type="entry name" value="Aldedh"/>
    <property type="match status" value="1"/>
</dbReference>
<name>A0A017RWC7_9CLOT</name>
<keyword evidence="2 4" id="KW-0560">Oxidoreductase</keyword>
<evidence type="ECO:0000259" key="8">
    <source>
        <dbReference type="Pfam" id="PF00171"/>
    </source>
</evidence>
<evidence type="ECO:0000256" key="7">
    <source>
        <dbReference type="RuleBase" id="RU003345"/>
    </source>
</evidence>
<reference evidence="9 10" key="1">
    <citation type="journal article" date="2014" name="Genome Announc.">
        <title>Draft Genome Sequence of Fervidicella metallireducens Strain AeBT, an Iron-Reducing Thermoanaerobe from the Great Artesian Basin.</title>
        <authorList>
            <person name="Patel B.K."/>
        </authorList>
    </citation>
    <scope>NUCLEOTIDE SEQUENCE [LARGE SCALE GENOMIC DNA]</scope>
    <source>
        <strain evidence="9 10">AeB</strain>
    </source>
</reference>
<dbReference type="GO" id="GO:0005737">
    <property type="term" value="C:cytoplasm"/>
    <property type="evidence" value="ECO:0007669"/>
    <property type="project" value="TreeGrafter"/>
</dbReference>
<keyword evidence="10" id="KW-1185">Reference proteome</keyword>
<dbReference type="PROSITE" id="PS00070">
    <property type="entry name" value="ALDEHYDE_DEHYDR_CYS"/>
    <property type="match status" value="1"/>
</dbReference>
<dbReference type="PROSITE" id="PS00687">
    <property type="entry name" value="ALDEHYDE_DEHYDR_GLU"/>
    <property type="match status" value="1"/>
</dbReference>
<feature type="active site" evidence="5 6">
    <location>
        <position position="210"/>
    </location>
</feature>
<dbReference type="Gene3D" id="3.40.605.10">
    <property type="entry name" value="Aldehyde Dehydrogenase, Chain A, domain 1"/>
    <property type="match status" value="1"/>
</dbReference>
<dbReference type="InterPro" id="IPR016160">
    <property type="entry name" value="Ald_DH_CS_CYS"/>
</dbReference>
<dbReference type="InterPro" id="IPR016163">
    <property type="entry name" value="Ald_DH_C"/>
</dbReference>
<dbReference type="InterPro" id="IPR029510">
    <property type="entry name" value="Ald_DH_CS_GLU"/>
</dbReference>
<evidence type="ECO:0000313" key="9">
    <source>
        <dbReference type="EMBL" id="EYE88911.1"/>
    </source>
</evidence>